<name>A0ABQ9XUI7_9EUKA</name>
<proteinExistence type="predicted"/>
<dbReference type="EMBL" id="JARBJD010000070">
    <property type="protein sequence ID" value="KAK2955147.1"/>
    <property type="molecule type" value="Genomic_DNA"/>
</dbReference>
<feature type="region of interest" description="Disordered" evidence="1">
    <location>
        <begin position="199"/>
        <end position="229"/>
    </location>
</feature>
<accession>A0ABQ9XUI7</accession>
<gene>
    <name evidence="2" type="ORF">BLNAU_9876</name>
</gene>
<feature type="compositionally biased region" description="Basic and acidic residues" evidence="1">
    <location>
        <begin position="200"/>
        <end position="220"/>
    </location>
</feature>
<evidence type="ECO:0000313" key="3">
    <source>
        <dbReference type="Proteomes" id="UP001281761"/>
    </source>
</evidence>
<sequence>MSDVRVPITLSFRPLNPAHPVFTRAAQQRAPKRVNWERNDGLLWKDISLDFQNTSKNALFRRPSHAHHLPTLHSVENDFWVEEVERLLREELANQSGSEDTDDNPAVDEPEMLTLPLMLRARLDFEQNPQERYQRRPLQRLPRRPQPRWARAVGIGSLHELPPQPPPPFTHNATPFVFDGREFERVDFTLPQYTPLIHHRQSDHVGADRLSPHSDSKDDESTFAQLCPD</sequence>
<keyword evidence="3" id="KW-1185">Reference proteome</keyword>
<protein>
    <submittedName>
        <fullName evidence="2">Uncharacterized protein</fullName>
    </submittedName>
</protein>
<evidence type="ECO:0000313" key="2">
    <source>
        <dbReference type="EMBL" id="KAK2955147.1"/>
    </source>
</evidence>
<evidence type="ECO:0000256" key="1">
    <source>
        <dbReference type="SAM" id="MobiDB-lite"/>
    </source>
</evidence>
<reference evidence="2 3" key="1">
    <citation type="journal article" date="2022" name="bioRxiv">
        <title>Genomics of Preaxostyla Flagellates Illuminates Evolutionary Transitions and the Path Towards Mitochondrial Loss.</title>
        <authorList>
            <person name="Novak L.V.F."/>
            <person name="Treitli S.C."/>
            <person name="Pyrih J."/>
            <person name="Halakuc P."/>
            <person name="Pipaliya S.V."/>
            <person name="Vacek V."/>
            <person name="Brzon O."/>
            <person name="Soukal P."/>
            <person name="Eme L."/>
            <person name="Dacks J.B."/>
            <person name="Karnkowska A."/>
            <person name="Elias M."/>
            <person name="Hampl V."/>
        </authorList>
    </citation>
    <scope>NUCLEOTIDE SEQUENCE [LARGE SCALE GENOMIC DNA]</scope>
    <source>
        <strain evidence="2">NAU3</strain>
        <tissue evidence="2">Gut</tissue>
    </source>
</reference>
<comment type="caution">
    <text evidence="2">The sequence shown here is derived from an EMBL/GenBank/DDBJ whole genome shotgun (WGS) entry which is preliminary data.</text>
</comment>
<organism evidence="2 3">
    <name type="scientific">Blattamonas nauphoetae</name>
    <dbReference type="NCBI Taxonomy" id="2049346"/>
    <lineage>
        <taxon>Eukaryota</taxon>
        <taxon>Metamonada</taxon>
        <taxon>Preaxostyla</taxon>
        <taxon>Oxymonadida</taxon>
        <taxon>Blattamonas</taxon>
    </lineage>
</organism>
<dbReference type="Proteomes" id="UP001281761">
    <property type="component" value="Unassembled WGS sequence"/>
</dbReference>